<dbReference type="EMBL" id="MHLE01000006">
    <property type="protein sequence ID" value="OGZ03235.1"/>
    <property type="molecule type" value="Genomic_DNA"/>
</dbReference>
<gene>
    <name evidence="1" type="ORF">A2390_01640</name>
</gene>
<dbReference type="Proteomes" id="UP000178599">
    <property type="component" value="Unassembled WGS sequence"/>
</dbReference>
<accession>A0A1G2CPD1</accession>
<reference evidence="1 2" key="1">
    <citation type="journal article" date="2016" name="Nat. Commun.">
        <title>Thousands of microbial genomes shed light on interconnected biogeochemical processes in an aquifer system.</title>
        <authorList>
            <person name="Anantharaman K."/>
            <person name="Brown C.T."/>
            <person name="Hug L.A."/>
            <person name="Sharon I."/>
            <person name="Castelle C.J."/>
            <person name="Probst A.J."/>
            <person name="Thomas B.C."/>
            <person name="Singh A."/>
            <person name="Wilkins M.J."/>
            <person name="Karaoz U."/>
            <person name="Brodie E.L."/>
            <person name="Williams K.H."/>
            <person name="Hubbard S.S."/>
            <person name="Banfield J.F."/>
        </authorList>
    </citation>
    <scope>NUCLEOTIDE SEQUENCE [LARGE SCALE GENOMIC DNA]</scope>
</reference>
<sequence>MSRKKIALALGIVVVVGVGSFYVGMKYAGNSRFAACVGGQQFSGAMGNITGQRGGRTSGGAGAGFVSGKVISKDEKTITVEVAGGGSKIVFINESTPVMESTTGSLKDVTVGEQVMINGTSNQDGSLNAQSVQIKSEISNTQAGN</sequence>
<protein>
    <recommendedName>
        <fullName evidence="3">DUF5666 domain-containing protein</fullName>
    </recommendedName>
</protein>
<dbReference type="AlphaFoldDB" id="A0A1G2CPD1"/>
<evidence type="ECO:0000313" key="1">
    <source>
        <dbReference type="EMBL" id="OGZ03235.1"/>
    </source>
</evidence>
<proteinExistence type="predicted"/>
<organism evidence="1 2">
    <name type="scientific">Candidatus Liptonbacteria bacterium RIFOXYB1_FULL_36_10</name>
    <dbReference type="NCBI Taxonomy" id="1798654"/>
    <lineage>
        <taxon>Bacteria</taxon>
        <taxon>Candidatus Liptoniibacteriota</taxon>
    </lineage>
</organism>
<name>A0A1G2CPD1_9BACT</name>
<evidence type="ECO:0000313" key="2">
    <source>
        <dbReference type="Proteomes" id="UP000178599"/>
    </source>
</evidence>
<comment type="caution">
    <text evidence="1">The sequence shown here is derived from an EMBL/GenBank/DDBJ whole genome shotgun (WGS) entry which is preliminary data.</text>
</comment>
<evidence type="ECO:0008006" key="3">
    <source>
        <dbReference type="Google" id="ProtNLM"/>
    </source>
</evidence>